<accession>A0ABS8YRW3</accession>
<evidence type="ECO:0000313" key="1">
    <source>
        <dbReference type="EMBL" id="MCE5972627.1"/>
    </source>
</evidence>
<organism evidence="1 2">
    <name type="scientific">Rhodobacter flavimaris</name>
    <dbReference type="NCBI Taxonomy" id="2907145"/>
    <lineage>
        <taxon>Bacteria</taxon>
        <taxon>Pseudomonadati</taxon>
        <taxon>Pseudomonadota</taxon>
        <taxon>Alphaproteobacteria</taxon>
        <taxon>Rhodobacterales</taxon>
        <taxon>Rhodobacter group</taxon>
        <taxon>Rhodobacter</taxon>
    </lineage>
</organism>
<evidence type="ECO:0000313" key="2">
    <source>
        <dbReference type="Proteomes" id="UP001521181"/>
    </source>
</evidence>
<sequence length="205" mass="21471">MTALLPDLGAGRSGEDFVFTLKGRVIMGVRSVFVTLPAIGMLAGEALAQSAEEMIASAESAAPAAVSSAATVFAIDETGQMKTLRDGTNGWWCMPDSPATPGPDPMCGDANAMEWAMAWIGKTEPPKGKVGFMYMLEGGTDASNTDPYATAPADGNSWISTGPHVMIMNATELMTGYPTNATPDTGAPYVMWADTPYAHLMIPVQ</sequence>
<proteinExistence type="predicted"/>
<keyword evidence="2" id="KW-1185">Reference proteome</keyword>
<reference evidence="1 2" key="1">
    <citation type="submission" date="2021-12" db="EMBL/GenBank/DDBJ databases">
        <title>Sinirhodobacter sp. WL0062 is a bacterium isolated from seawater.</title>
        <authorList>
            <person name="Wang L."/>
            <person name="He W."/>
            <person name="Zhang D.-F."/>
        </authorList>
    </citation>
    <scope>NUCLEOTIDE SEQUENCE [LARGE SCALE GENOMIC DNA]</scope>
    <source>
        <strain evidence="1 2">WL0062</strain>
    </source>
</reference>
<dbReference type="EMBL" id="JAJUOS010000002">
    <property type="protein sequence ID" value="MCE5972627.1"/>
    <property type="molecule type" value="Genomic_DNA"/>
</dbReference>
<protein>
    <recommendedName>
        <fullName evidence="3">Secreted protein</fullName>
    </recommendedName>
</protein>
<evidence type="ECO:0008006" key="3">
    <source>
        <dbReference type="Google" id="ProtNLM"/>
    </source>
</evidence>
<name>A0ABS8YRW3_9RHOB</name>
<dbReference type="RefSeq" id="WP_233675640.1">
    <property type="nucleotide sequence ID" value="NZ_JAJUOS010000002.1"/>
</dbReference>
<comment type="caution">
    <text evidence="1">The sequence shown here is derived from an EMBL/GenBank/DDBJ whole genome shotgun (WGS) entry which is preliminary data.</text>
</comment>
<dbReference type="Proteomes" id="UP001521181">
    <property type="component" value="Unassembled WGS sequence"/>
</dbReference>
<gene>
    <name evidence="1" type="ORF">LZA78_03945</name>
</gene>